<name>O27810_METTH</name>
<dbReference type="AlphaFoldDB" id="O27810"/>
<accession>O27810</accession>
<protein>
    <submittedName>
        <fullName evidence="1">Uncharacterized protein</fullName>
    </submittedName>
</protein>
<dbReference type="KEGG" id="mth:MTH_1782"/>
<evidence type="ECO:0000313" key="2">
    <source>
        <dbReference type="Proteomes" id="UP000005223"/>
    </source>
</evidence>
<dbReference type="PIR" id="A69105">
    <property type="entry name" value="A69105"/>
</dbReference>
<dbReference type="HOGENOM" id="CLU_2379466_0_0_2"/>
<dbReference type="STRING" id="187420.MTH_1782"/>
<dbReference type="InParanoid" id="O27810"/>
<reference evidence="1 2" key="1">
    <citation type="journal article" date="1997" name="J. Bacteriol.">
        <title>Complete genome sequence of Methanobacterium thermoautotrophicum deltaH: functional analysis and comparative genomics.</title>
        <authorList>
            <person name="Smith D.R."/>
            <person name="Doucette-Stamm L.A."/>
            <person name="Deloughery C."/>
            <person name="Lee H.-M."/>
            <person name="Dubois J."/>
            <person name="Aldredge T."/>
            <person name="Bashirzadeh R."/>
            <person name="Blakely D."/>
            <person name="Cook R."/>
            <person name="Gilbert K."/>
            <person name="Harrison D."/>
            <person name="Hoang L."/>
            <person name="Keagle P."/>
            <person name="Lumm W."/>
            <person name="Pothier B."/>
            <person name="Qiu D."/>
            <person name="Spadafora R."/>
            <person name="Vicare R."/>
            <person name="Wang Y."/>
            <person name="Wierzbowski J."/>
            <person name="Gibson R."/>
            <person name="Jiwani N."/>
            <person name="Caruso A."/>
            <person name="Bush D."/>
            <person name="Safer H."/>
            <person name="Patwell D."/>
            <person name="Prabhakar S."/>
            <person name="McDougall S."/>
            <person name="Shimer G."/>
            <person name="Goyal A."/>
            <person name="Pietrovski S."/>
            <person name="Church G.M."/>
            <person name="Daniels C.J."/>
            <person name="Mao J.-i."/>
            <person name="Rice P."/>
            <person name="Nolling J."/>
            <person name="Reeve J.N."/>
        </authorList>
    </citation>
    <scope>NUCLEOTIDE SEQUENCE [LARGE SCALE GENOMIC DNA]</scope>
    <source>
        <strain evidence="2">ATCC 29096 / DSM 1053 / JCM 10044 / NBRC 100330 / Delta H</strain>
    </source>
</reference>
<evidence type="ECO:0000313" key="1">
    <source>
        <dbReference type="EMBL" id="AAB86248.1"/>
    </source>
</evidence>
<dbReference type="EMBL" id="AE000666">
    <property type="protein sequence ID" value="AAB86248.1"/>
    <property type="molecule type" value="Genomic_DNA"/>
</dbReference>
<organism evidence="1 2">
    <name type="scientific">Methanothermobacter thermautotrophicus (strain ATCC 29096 / DSM 1053 / JCM 10044 / NBRC 100330 / Delta H)</name>
    <name type="common">Methanobacterium thermoautotrophicum</name>
    <dbReference type="NCBI Taxonomy" id="187420"/>
    <lineage>
        <taxon>Archaea</taxon>
        <taxon>Methanobacteriati</taxon>
        <taxon>Methanobacteriota</taxon>
        <taxon>Methanomada group</taxon>
        <taxon>Methanobacteria</taxon>
        <taxon>Methanobacteriales</taxon>
        <taxon>Methanobacteriaceae</taxon>
        <taxon>Methanothermobacter</taxon>
    </lineage>
</organism>
<gene>
    <name evidence="1" type="ordered locus">MTH_1782</name>
</gene>
<keyword evidence="2" id="KW-1185">Reference proteome</keyword>
<sequence length="94" mass="10247">MMDRMNIAGAVLLIVLVAAFIVASAAPILQPKDKEAAQNFTLNSSEVSGVRYVNVNLESNASDVELEFTNTSERVYTVETQRNFTGPVPGLNMR</sequence>
<dbReference type="EnsemblBacteria" id="AAB86248">
    <property type="protein sequence ID" value="AAB86248"/>
    <property type="gene ID" value="MTH_1782"/>
</dbReference>
<proteinExistence type="predicted"/>
<dbReference type="Proteomes" id="UP000005223">
    <property type="component" value="Chromosome"/>
</dbReference>
<dbReference type="PaxDb" id="187420-MTH_1782"/>